<reference evidence="1" key="1">
    <citation type="submission" date="2014-05" db="EMBL/GenBank/DDBJ databases">
        <title>The transcriptome of the halophilic microalga Tetraselmis sp. GSL018 isolated from the Great Salt Lake, Utah.</title>
        <authorList>
            <person name="Jinkerson R.E."/>
            <person name="D'Adamo S."/>
            <person name="Posewitz M.C."/>
        </authorList>
    </citation>
    <scope>NUCLEOTIDE SEQUENCE</scope>
    <source>
        <strain evidence="1">GSL018</strain>
    </source>
</reference>
<name>A0A061QTV0_9CHLO</name>
<accession>A0A061QTV0</accession>
<proteinExistence type="predicted"/>
<dbReference type="AlphaFoldDB" id="A0A061QTV0"/>
<protein>
    <submittedName>
        <fullName evidence="1">Uncharacterized protein</fullName>
    </submittedName>
</protein>
<feature type="non-terminal residue" evidence="1">
    <location>
        <position position="1"/>
    </location>
</feature>
<organism evidence="1">
    <name type="scientific">Tetraselmis sp. GSL018</name>
    <dbReference type="NCBI Taxonomy" id="582737"/>
    <lineage>
        <taxon>Eukaryota</taxon>
        <taxon>Viridiplantae</taxon>
        <taxon>Chlorophyta</taxon>
        <taxon>core chlorophytes</taxon>
        <taxon>Chlorodendrophyceae</taxon>
        <taxon>Chlorodendrales</taxon>
        <taxon>Chlorodendraceae</taxon>
        <taxon>Tetraselmis</taxon>
    </lineage>
</organism>
<gene>
    <name evidence="1" type="ORF">TSPGSL018_24897</name>
</gene>
<feature type="non-terminal residue" evidence="1">
    <location>
        <position position="101"/>
    </location>
</feature>
<dbReference type="EMBL" id="GBEZ01025170">
    <property type="protein sequence ID" value="JAC61885.1"/>
    <property type="molecule type" value="Transcribed_RNA"/>
</dbReference>
<evidence type="ECO:0000313" key="1">
    <source>
        <dbReference type="EMBL" id="JAC61885.1"/>
    </source>
</evidence>
<sequence>EMVTRVAFGLQPIVGLCATKGWGNPEDSTSRAHALQPPLRHCSGPSLSLQRGTGILEGGESRPYLGGCHELNALFRAVLTDAVLVFCLCSSVHLGVQQRPP</sequence>